<keyword evidence="5" id="KW-0010">Activator</keyword>
<dbReference type="SUPFAM" id="SSF47459">
    <property type="entry name" value="HLH, helix-loop-helix DNA-binding domain"/>
    <property type="match status" value="1"/>
</dbReference>
<feature type="region of interest" description="Disordered" evidence="9">
    <location>
        <begin position="471"/>
        <end position="509"/>
    </location>
</feature>
<dbReference type="InterPro" id="IPR011598">
    <property type="entry name" value="bHLH_dom"/>
</dbReference>
<dbReference type="PANTHER" id="PTHR46055:SF3">
    <property type="entry name" value="CIRCADIAN LOCOMOTER OUTPUT CYCLES PROTEIN KAPUT"/>
    <property type="match status" value="1"/>
</dbReference>
<accession>A0ABQ9E568</accession>
<evidence type="ECO:0000256" key="9">
    <source>
        <dbReference type="SAM" id="MobiDB-lite"/>
    </source>
</evidence>
<comment type="caution">
    <text evidence="12">The sequence shown here is derived from an EMBL/GenBank/DDBJ whole genome shotgun (WGS) entry which is preliminary data.</text>
</comment>
<dbReference type="InterPro" id="IPR000014">
    <property type="entry name" value="PAS"/>
</dbReference>
<feature type="compositionally biased region" description="Low complexity" evidence="9">
    <location>
        <begin position="417"/>
        <end position="426"/>
    </location>
</feature>
<feature type="coiled-coil region" evidence="8">
    <location>
        <begin position="562"/>
        <end position="589"/>
    </location>
</feature>
<dbReference type="PROSITE" id="PS50112">
    <property type="entry name" value="PAS"/>
    <property type="match status" value="2"/>
</dbReference>
<keyword evidence="13" id="KW-1185">Reference proteome</keyword>
<dbReference type="Pfam" id="PF00010">
    <property type="entry name" value="HLH"/>
    <property type="match status" value="1"/>
</dbReference>
<dbReference type="EMBL" id="JARBDR010000923">
    <property type="protein sequence ID" value="KAJ8298453.1"/>
    <property type="molecule type" value="Genomic_DNA"/>
</dbReference>
<name>A0ABQ9E568_TEGGR</name>
<dbReference type="PROSITE" id="PS50888">
    <property type="entry name" value="BHLH"/>
    <property type="match status" value="1"/>
</dbReference>
<dbReference type="InterPro" id="IPR001610">
    <property type="entry name" value="PAC"/>
</dbReference>
<keyword evidence="2" id="KW-0805">Transcription regulation</keyword>
<dbReference type="Pfam" id="PF14598">
    <property type="entry name" value="PAS_11"/>
    <property type="match status" value="1"/>
</dbReference>
<dbReference type="Proteomes" id="UP001217089">
    <property type="component" value="Unassembled WGS sequence"/>
</dbReference>
<feature type="compositionally biased region" description="Polar residues" evidence="9">
    <location>
        <begin position="390"/>
        <end position="405"/>
    </location>
</feature>
<evidence type="ECO:0000256" key="2">
    <source>
        <dbReference type="ARBA" id="ARBA00023015"/>
    </source>
</evidence>
<dbReference type="InterPro" id="IPR013767">
    <property type="entry name" value="PAS_fold"/>
</dbReference>
<evidence type="ECO:0000256" key="4">
    <source>
        <dbReference type="ARBA" id="ARBA00023125"/>
    </source>
</evidence>
<evidence type="ECO:0000256" key="5">
    <source>
        <dbReference type="ARBA" id="ARBA00023159"/>
    </source>
</evidence>
<organism evidence="12 13">
    <name type="scientific">Tegillarca granosa</name>
    <name type="common">Malaysian cockle</name>
    <name type="synonym">Anadara granosa</name>
    <dbReference type="NCBI Taxonomy" id="220873"/>
    <lineage>
        <taxon>Eukaryota</taxon>
        <taxon>Metazoa</taxon>
        <taxon>Spiralia</taxon>
        <taxon>Lophotrochozoa</taxon>
        <taxon>Mollusca</taxon>
        <taxon>Bivalvia</taxon>
        <taxon>Autobranchia</taxon>
        <taxon>Pteriomorphia</taxon>
        <taxon>Arcoida</taxon>
        <taxon>Arcoidea</taxon>
        <taxon>Arcidae</taxon>
        <taxon>Tegillarca</taxon>
    </lineage>
</organism>
<dbReference type="InterPro" id="IPR036638">
    <property type="entry name" value="HLH_DNA-bd_sf"/>
</dbReference>
<feature type="domain" description="PAS" evidence="10">
    <location>
        <begin position="115"/>
        <end position="186"/>
    </location>
</feature>
<evidence type="ECO:0008006" key="14">
    <source>
        <dbReference type="Google" id="ProtNLM"/>
    </source>
</evidence>
<keyword evidence="8" id="KW-0175">Coiled coil</keyword>
<dbReference type="CDD" id="cd00130">
    <property type="entry name" value="PAS"/>
    <property type="match status" value="2"/>
</dbReference>
<feature type="region of interest" description="Disordered" evidence="9">
    <location>
        <begin position="1"/>
        <end position="27"/>
    </location>
</feature>
<feature type="compositionally biased region" description="Low complexity" evidence="9">
    <location>
        <begin position="482"/>
        <end position="509"/>
    </location>
</feature>
<dbReference type="Gene3D" id="4.10.280.10">
    <property type="entry name" value="Helix-loop-helix DNA-binding domain"/>
    <property type="match status" value="1"/>
</dbReference>
<keyword evidence="4" id="KW-0238">DNA-binding</keyword>
<protein>
    <recommendedName>
        <fullName evidence="14">Clock</fullName>
    </recommendedName>
</protein>
<dbReference type="SMART" id="SM00353">
    <property type="entry name" value="HLH"/>
    <property type="match status" value="1"/>
</dbReference>
<reference evidence="12 13" key="1">
    <citation type="submission" date="2022-12" db="EMBL/GenBank/DDBJ databases">
        <title>Chromosome-level genome of Tegillarca granosa.</title>
        <authorList>
            <person name="Kim J."/>
        </authorList>
    </citation>
    <scope>NUCLEOTIDE SEQUENCE [LARGE SCALE GENOMIC DNA]</scope>
    <source>
        <strain evidence="12">Teg-2019</strain>
        <tissue evidence="12">Adductor muscle</tissue>
    </source>
</reference>
<feature type="region of interest" description="Disordered" evidence="9">
    <location>
        <begin position="417"/>
        <end position="452"/>
    </location>
</feature>
<evidence type="ECO:0000256" key="8">
    <source>
        <dbReference type="SAM" id="Coils"/>
    </source>
</evidence>
<feature type="compositionally biased region" description="Polar residues" evidence="9">
    <location>
        <begin position="15"/>
        <end position="27"/>
    </location>
</feature>
<dbReference type="Gene3D" id="3.30.450.20">
    <property type="entry name" value="PAS domain"/>
    <property type="match status" value="2"/>
</dbReference>
<keyword evidence="1" id="KW-0677">Repeat</keyword>
<evidence type="ECO:0000256" key="1">
    <source>
        <dbReference type="ARBA" id="ARBA00022737"/>
    </source>
</evidence>
<proteinExistence type="predicted"/>
<evidence type="ECO:0000313" key="13">
    <source>
        <dbReference type="Proteomes" id="UP001217089"/>
    </source>
</evidence>
<dbReference type="SUPFAM" id="SSF55785">
    <property type="entry name" value="PYP-like sensor domain (PAS domain)"/>
    <property type="match status" value="2"/>
</dbReference>
<evidence type="ECO:0000256" key="6">
    <source>
        <dbReference type="ARBA" id="ARBA00023163"/>
    </source>
</evidence>
<evidence type="ECO:0000259" key="11">
    <source>
        <dbReference type="PROSITE" id="PS50888"/>
    </source>
</evidence>
<dbReference type="NCBIfam" id="TIGR00229">
    <property type="entry name" value="sensory_box"/>
    <property type="match status" value="1"/>
</dbReference>
<sequence>MCLPDAMNYGKKASLSRTPSRNDNMSESLNMADDMEEDGKNHKRVNRNLSEKKRRDQFNVLVNELCSMVSSNNKKMDKSTVLKSTIAYLKSYQETAVQAQAHEIKEDWKPSFLSNDEFMHLMLEALDSFLLVFTQQGNILYASESVTSLLGHLPSDLINKPVHDFIHESEKQNLYNVLFHYNMTSDDLDKDGKDLNFTCPFKRGTLAPDQEQLYELVKFTGFKNWSSDKIYLLDDSESFFSDGLSSKESDCFCCIVKLQNSRFIREMSMVDEAKSEFTSRHSLEWKFLFLDHRAPPIIGYLPFEVLGTSGYDYYHPDDLDMMQTGEGTSCFYRFLTKGQQWIWIKTRYYITYHQWTSKPEFIVCTNKVISYADVREQTRREMGFDGDAVNGNSENGQRMRSPSVCSVTSGGFLKSHFSSSHSQCSSETDRTRQSDKDSVDSSVHPHSTSVGKGFPAVVSQQLQMLIQQRLLHQQQRQEQHPTQDQQSMKQSSVSQQQQQSQTHQQQRPSVVITQHLAQPSQPVVSPPSVSVCTPSPSSSLLGLNTSSGQRQIFLTPIQQQLHEQLRQKSIRLQQAIIRQQEELRQITQQLNLTQQGMMPIIPVPSPGSPLIISPAPVTTMGDNSMLQGIQLPAVSQMMSLHPQAQLTLDQPHFMPFHSLQQESDSFFSQGSESPLSPQL</sequence>
<feature type="compositionally biased region" description="Polar residues" evidence="9">
    <location>
        <begin position="440"/>
        <end position="450"/>
    </location>
</feature>
<feature type="domain" description="BHLH" evidence="11">
    <location>
        <begin position="42"/>
        <end position="92"/>
    </location>
</feature>
<dbReference type="InterPro" id="IPR047230">
    <property type="entry name" value="CLOCK-like"/>
</dbReference>
<feature type="domain" description="PAS" evidence="10">
    <location>
        <begin position="286"/>
        <end position="338"/>
    </location>
</feature>
<dbReference type="SMART" id="SM00091">
    <property type="entry name" value="PAS"/>
    <property type="match status" value="2"/>
</dbReference>
<dbReference type="InterPro" id="IPR001067">
    <property type="entry name" value="Nuc_translocat"/>
</dbReference>
<keyword evidence="3" id="KW-0090">Biological rhythms</keyword>
<dbReference type="PANTHER" id="PTHR46055">
    <property type="entry name" value="CIRCADIAN LOCOMOTER OUTPUT CYCLES PROTEIN KAPUT"/>
    <property type="match status" value="1"/>
</dbReference>
<dbReference type="InterPro" id="IPR035965">
    <property type="entry name" value="PAS-like_dom_sf"/>
</dbReference>
<gene>
    <name evidence="12" type="ORF">KUTeg_024984</name>
</gene>
<evidence type="ECO:0000256" key="7">
    <source>
        <dbReference type="ARBA" id="ARBA00023242"/>
    </source>
</evidence>
<keyword evidence="7" id="KW-0539">Nucleus</keyword>
<dbReference type="SMART" id="SM00086">
    <property type="entry name" value="PAC"/>
    <property type="match status" value="1"/>
</dbReference>
<evidence type="ECO:0000256" key="3">
    <source>
        <dbReference type="ARBA" id="ARBA00023108"/>
    </source>
</evidence>
<feature type="compositionally biased region" description="Basic and acidic residues" evidence="9">
    <location>
        <begin position="427"/>
        <end position="439"/>
    </location>
</feature>
<keyword evidence="6" id="KW-0804">Transcription</keyword>
<dbReference type="PRINTS" id="PR00785">
    <property type="entry name" value="NCTRNSLOCATR"/>
</dbReference>
<feature type="region of interest" description="Disordered" evidence="9">
    <location>
        <begin position="383"/>
        <end position="405"/>
    </location>
</feature>
<dbReference type="Pfam" id="PF00989">
    <property type="entry name" value="PAS"/>
    <property type="match status" value="1"/>
</dbReference>
<evidence type="ECO:0000313" key="12">
    <source>
        <dbReference type="EMBL" id="KAJ8298453.1"/>
    </source>
</evidence>
<evidence type="ECO:0000259" key="10">
    <source>
        <dbReference type="PROSITE" id="PS50112"/>
    </source>
</evidence>